<evidence type="ECO:0000313" key="2">
    <source>
        <dbReference type="EMBL" id="MFC7254787.1"/>
    </source>
</evidence>
<evidence type="ECO:0000256" key="1">
    <source>
        <dbReference type="SAM" id="Phobius"/>
    </source>
</evidence>
<keyword evidence="4" id="KW-1185">Reference proteome</keyword>
<organism evidence="3 4">
    <name type="scientific">Haloplanus litoreus</name>
    <dbReference type="NCBI Taxonomy" id="767515"/>
    <lineage>
        <taxon>Archaea</taxon>
        <taxon>Methanobacteriati</taxon>
        <taxon>Methanobacteriota</taxon>
        <taxon>Stenosarchaea group</taxon>
        <taxon>Halobacteria</taxon>
        <taxon>Halobacteriales</taxon>
        <taxon>Haloferacaceae</taxon>
        <taxon>Haloplanus</taxon>
    </lineage>
</organism>
<proteinExistence type="predicted"/>
<feature type="transmembrane region" description="Helical" evidence="1">
    <location>
        <begin position="20"/>
        <end position="40"/>
    </location>
</feature>
<dbReference type="RefSeq" id="WP_379702985.1">
    <property type="nucleotide sequence ID" value="NZ_JBHTAT010000001.1"/>
</dbReference>
<evidence type="ECO:0000313" key="4">
    <source>
        <dbReference type="Proteomes" id="UP001596434"/>
    </source>
</evidence>
<keyword evidence="1" id="KW-1133">Transmembrane helix</keyword>
<sequence>MSETSSERPDALADELESTGLGPAVFASLGSIVLALYYYYVRGDEQRGQFVGLWPATILAMASYLKISRMEREAERAGEGAE</sequence>
<dbReference type="Proteomes" id="UP001596434">
    <property type="component" value="Unassembled WGS sequence"/>
</dbReference>
<keyword evidence="1" id="KW-0472">Membrane</keyword>
<reference evidence="3" key="3">
    <citation type="submission" date="2024-09" db="EMBL/GenBank/DDBJ databases">
        <authorList>
            <person name="Sun Q."/>
        </authorList>
    </citation>
    <scope>NUCLEOTIDE SEQUENCE</scope>
    <source>
        <strain evidence="3">CGMCC 4.163</strain>
    </source>
</reference>
<accession>A0ABD6A272</accession>
<keyword evidence="1" id="KW-0812">Transmembrane</keyword>
<dbReference type="EMBL" id="JBHTAT010000003">
    <property type="protein sequence ID" value="MFC7257007.1"/>
    <property type="molecule type" value="Genomic_DNA"/>
</dbReference>
<evidence type="ECO:0000313" key="3">
    <source>
        <dbReference type="EMBL" id="MFC7257007.1"/>
    </source>
</evidence>
<name>A0ABD6A272_9EURY</name>
<reference evidence="3" key="1">
    <citation type="journal article" date="2014" name="Int. J. Syst. Evol. Microbiol.">
        <title>Complete genome sequence of Corynebacterium casei LMG S-19264T (=DSM 44701T), isolated from a smear-ripened cheese.</title>
        <authorList>
            <consortium name="US DOE Joint Genome Institute (JGI-PGF)"/>
            <person name="Walter F."/>
            <person name="Albersmeier A."/>
            <person name="Kalinowski J."/>
            <person name="Ruckert C."/>
        </authorList>
    </citation>
    <scope>NUCLEOTIDE SEQUENCE [LARGE SCALE GENOMIC DNA]</scope>
    <source>
        <strain evidence="3">CGMCC 4.163</strain>
    </source>
</reference>
<reference evidence="4" key="2">
    <citation type="journal article" date="2019" name="Int. J. Syst. Evol. Microbiol.">
        <title>The Global Catalogue of Microorganisms (GCM) 10K type strain sequencing project: providing services to taxonomists for standard genome sequencing and annotation.</title>
        <authorList>
            <consortium name="The Broad Institute Genomics Platform"/>
            <consortium name="The Broad Institute Genome Sequencing Center for Infectious Disease"/>
            <person name="Wu L."/>
            <person name="Ma J."/>
        </authorList>
    </citation>
    <scope>NUCLEOTIDE SEQUENCE [LARGE SCALE GENOMIC DNA]</scope>
    <source>
        <strain evidence="4">GX21</strain>
    </source>
</reference>
<gene>
    <name evidence="2" type="ORF">ACFQKE_05640</name>
    <name evidence="3" type="ORF">ACFQKE_17240</name>
</gene>
<dbReference type="EMBL" id="JBHTAT010000001">
    <property type="protein sequence ID" value="MFC7254787.1"/>
    <property type="molecule type" value="Genomic_DNA"/>
</dbReference>
<dbReference type="AlphaFoldDB" id="A0ABD6A272"/>
<protein>
    <submittedName>
        <fullName evidence="3">Uncharacterized protein</fullName>
    </submittedName>
</protein>
<comment type="caution">
    <text evidence="3">The sequence shown here is derived from an EMBL/GenBank/DDBJ whole genome shotgun (WGS) entry which is preliminary data.</text>
</comment>
<dbReference type="GeneID" id="96953112"/>